<evidence type="ECO:0000256" key="1">
    <source>
        <dbReference type="SAM" id="MobiDB-lite"/>
    </source>
</evidence>
<dbReference type="Pfam" id="PF11976">
    <property type="entry name" value="Rad60-SLD"/>
    <property type="match status" value="1"/>
</dbReference>
<dbReference type="VEuPathDB" id="FungiDB:BON22_4257"/>
<dbReference type="AlphaFoldDB" id="A0A1V2L2G7"/>
<dbReference type="EMBL" id="MPUK01000009">
    <property type="protein sequence ID" value="ONH65994.1"/>
    <property type="molecule type" value="Genomic_DNA"/>
</dbReference>
<feature type="region of interest" description="Disordered" evidence="1">
    <location>
        <begin position="35"/>
        <end position="76"/>
    </location>
</feature>
<feature type="compositionally biased region" description="Basic and acidic residues" evidence="1">
    <location>
        <begin position="238"/>
        <end position="249"/>
    </location>
</feature>
<protein>
    <submittedName>
        <fullName evidence="3">Protein ESC2</fullName>
    </submittedName>
</protein>
<evidence type="ECO:0000313" key="3">
    <source>
        <dbReference type="EMBL" id="ONH65994.1"/>
    </source>
</evidence>
<dbReference type="InterPro" id="IPR029071">
    <property type="entry name" value="Ubiquitin-like_domsf"/>
</dbReference>
<feature type="region of interest" description="Disordered" evidence="1">
    <location>
        <begin position="418"/>
        <end position="442"/>
    </location>
</feature>
<feature type="compositionally biased region" description="Polar residues" evidence="1">
    <location>
        <begin position="424"/>
        <end position="435"/>
    </location>
</feature>
<accession>A0A1V2L2G7</accession>
<feature type="domain" description="Ubiquitin-like" evidence="2">
    <location>
        <begin position="448"/>
        <end position="521"/>
    </location>
</feature>
<feature type="region of interest" description="Disordered" evidence="1">
    <location>
        <begin position="1"/>
        <end position="20"/>
    </location>
</feature>
<dbReference type="InterPro" id="IPR000626">
    <property type="entry name" value="Ubiquitin-like_dom"/>
</dbReference>
<sequence>MSSTLNPNIGLEIQSPEPTNLADMRQDEIILDHAIAKSSNVTTPDAGSPDSKTASFTSSPVTDPQAKTVSKPVLPPATADFVEAPKRHASFDIEDDFFSMAPRASPIPTKSKEKKKKKKRKVKTTSDLSREGSVVASSNPEDAEAKPVVLATTPNDIPNDAEVISLSDEDKPRPTRRLTPPPVDEIEFMKSFKEGAQRKIQDAAPVIDLDDDDDVEDVYYSSTLKSLKSFTEKLAAKRTNREKSDLSDGKEEDDTAAAPLRTYDVNIRSFLPGSEDSIVDVQVIGDKKFGKVMKKVLKHFISMNDVAEQYMPLYSPEFANFIWRSGKSLIKVTEFMSPNGLQLPPTVKNLEFELHTNEQINDLIEEHFRIQRARKLAIEREKLLDAQAEAAARAVIVDVEEEDDDDDDEDFREVDLEIEKQDAVRSNASGPTQKSPEPEEDKDAEDYFKIGLKGEDNKKVFVQVNPETQISKIVEYYLTQKNLPQTTKVRLVFDDEDIELNQTVGDTELEEDFTVEVYILS</sequence>
<dbReference type="CDD" id="cd17080">
    <property type="entry name" value="Ubl_SLD2_Esc2_like"/>
    <property type="match status" value="1"/>
</dbReference>
<gene>
    <name evidence="3" type="ORF">BON22_4257</name>
</gene>
<feature type="region of interest" description="Disordered" evidence="1">
    <location>
        <begin position="92"/>
        <end position="184"/>
    </location>
</feature>
<reference evidence="4" key="1">
    <citation type="journal article" date="2017" name="Genome Announc.">
        <title>Genome sequences of Cyberlindnera fabianii 65, Pichia kudriavzevii 129, and Saccharomyces cerevisiae 131 isolated from fermented masau fruits in Zimbabwe.</title>
        <authorList>
            <person name="van Rijswijck I.M.H."/>
            <person name="Derks M.F.L."/>
            <person name="Abee T."/>
            <person name="de Ridder D."/>
            <person name="Smid E.J."/>
        </authorList>
    </citation>
    <scope>NUCLEOTIDE SEQUENCE [LARGE SCALE GENOMIC DNA]</scope>
    <source>
        <strain evidence="4">65</strain>
    </source>
</reference>
<evidence type="ECO:0000259" key="2">
    <source>
        <dbReference type="PROSITE" id="PS50053"/>
    </source>
</evidence>
<dbReference type="Gene3D" id="3.10.20.90">
    <property type="entry name" value="Phosphatidylinositol 3-kinase Catalytic Subunit, Chain A, domain 1"/>
    <property type="match status" value="1"/>
</dbReference>
<comment type="caution">
    <text evidence="3">The sequence shown here is derived from an EMBL/GenBank/DDBJ whole genome shotgun (WGS) entry which is preliminary data.</text>
</comment>
<dbReference type="Proteomes" id="UP000189513">
    <property type="component" value="Unassembled WGS sequence"/>
</dbReference>
<feature type="compositionally biased region" description="Basic residues" evidence="1">
    <location>
        <begin position="112"/>
        <end position="123"/>
    </location>
</feature>
<dbReference type="STRING" id="36022.A0A1V2L2G7"/>
<organism evidence="3 4">
    <name type="scientific">Cyberlindnera fabianii</name>
    <name type="common">Yeast</name>
    <name type="synonym">Hansenula fabianii</name>
    <dbReference type="NCBI Taxonomy" id="36022"/>
    <lineage>
        <taxon>Eukaryota</taxon>
        <taxon>Fungi</taxon>
        <taxon>Dikarya</taxon>
        <taxon>Ascomycota</taxon>
        <taxon>Saccharomycotina</taxon>
        <taxon>Saccharomycetes</taxon>
        <taxon>Phaffomycetales</taxon>
        <taxon>Phaffomycetaceae</taxon>
        <taxon>Cyberlindnera</taxon>
    </lineage>
</organism>
<dbReference type="InterPro" id="IPR022617">
    <property type="entry name" value="Rad60/SUMO-like_dom"/>
</dbReference>
<feature type="region of interest" description="Disordered" evidence="1">
    <location>
        <begin position="238"/>
        <end position="257"/>
    </location>
</feature>
<name>A0A1V2L2G7_CYBFA</name>
<feature type="compositionally biased region" description="Polar residues" evidence="1">
    <location>
        <begin position="37"/>
        <end position="68"/>
    </location>
</feature>
<evidence type="ECO:0000313" key="4">
    <source>
        <dbReference type="Proteomes" id="UP000189513"/>
    </source>
</evidence>
<dbReference type="OMA" id="FIMNETA"/>
<proteinExistence type="predicted"/>
<dbReference type="PROSITE" id="PS50053">
    <property type="entry name" value="UBIQUITIN_2"/>
    <property type="match status" value="1"/>
</dbReference>
<keyword evidence="4" id="KW-1185">Reference proteome</keyword>
<dbReference type="SUPFAM" id="SSF54236">
    <property type="entry name" value="Ubiquitin-like"/>
    <property type="match status" value="1"/>
</dbReference>